<dbReference type="Proteomes" id="UP000799772">
    <property type="component" value="Unassembled WGS sequence"/>
</dbReference>
<dbReference type="EMBL" id="ML978130">
    <property type="protein sequence ID" value="KAF2096072.1"/>
    <property type="molecule type" value="Genomic_DNA"/>
</dbReference>
<keyword evidence="1" id="KW-0472">Membrane</keyword>
<gene>
    <name evidence="2" type="ORF">NA57DRAFT_78844</name>
</gene>
<dbReference type="Gene3D" id="3.40.50.1110">
    <property type="entry name" value="SGNH hydrolase"/>
    <property type="match status" value="1"/>
</dbReference>
<evidence type="ECO:0000313" key="3">
    <source>
        <dbReference type="Proteomes" id="UP000799772"/>
    </source>
</evidence>
<protein>
    <submittedName>
        <fullName evidence="2">Uncharacterized protein</fullName>
    </submittedName>
</protein>
<keyword evidence="1" id="KW-0812">Transmembrane</keyword>
<reference evidence="2" key="1">
    <citation type="journal article" date="2020" name="Stud. Mycol.">
        <title>101 Dothideomycetes genomes: a test case for predicting lifestyles and emergence of pathogens.</title>
        <authorList>
            <person name="Haridas S."/>
            <person name="Albert R."/>
            <person name="Binder M."/>
            <person name="Bloem J."/>
            <person name="Labutti K."/>
            <person name="Salamov A."/>
            <person name="Andreopoulos B."/>
            <person name="Baker S."/>
            <person name="Barry K."/>
            <person name="Bills G."/>
            <person name="Bluhm B."/>
            <person name="Cannon C."/>
            <person name="Castanera R."/>
            <person name="Culley D."/>
            <person name="Daum C."/>
            <person name="Ezra D."/>
            <person name="Gonzalez J."/>
            <person name="Henrissat B."/>
            <person name="Kuo A."/>
            <person name="Liang C."/>
            <person name="Lipzen A."/>
            <person name="Lutzoni F."/>
            <person name="Magnuson J."/>
            <person name="Mondo S."/>
            <person name="Nolan M."/>
            <person name="Ohm R."/>
            <person name="Pangilinan J."/>
            <person name="Park H.-J."/>
            <person name="Ramirez L."/>
            <person name="Alfaro M."/>
            <person name="Sun H."/>
            <person name="Tritt A."/>
            <person name="Yoshinaga Y."/>
            <person name="Zwiers L.-H."/>
            <person name="Turgeon B."/>
            <person name="Goodwin S."/>
            <person name="Spatafora J."/>
            <person name="Crous P."/>
            <person name="Grigoriev I."/>
        </authorList>
    </citation>
    <scope>NUCLEOTIDE SEQUENCE</scope>
    <source>
        <strain evidence="2">CBS 133067</strain>
    </source>
</reference>
<name>A0A9P4M691_9PEZI</name>
<dbReference type="InterPro" id="IPR036514">
    <property type="entry name" value="SGNH_hydro_sf"/>
</dbReference>
<dbReference type="OrthoDB" id="2588793at2759"/>
<evidence type="ECO:0000256" key="1">
    <source>
        <dbReference type="SAM" id="Phobius"/>
    </source>
</evidence>
<dbReference type="SUPFAM" id="SSF52266">
    <property type="entry name" value="SGNH hydrolase"/>
    <property type="match status" value="1"/>
</dbReference>
<organism evidence="2 3">
    <name type="scientific">Rhizodiscina lignyota</name>
    <dbReference type="NCBI Taxonomy" id="1504668"/>
    <lineage>
        <taxon>Eukaryota</taxon>
        <taxon>Fungi</taxon>
        <taxon>Dikarya</taxon>
        <taxon>Ascomycota</taxon>
        <taxon>Pezizomycotina</taxon>
        <taxon>Dothideomycetes</taxon>
        <taxon>Pleosporomycetidae</taxon>
        <taxon>Aulographales</taxon>
        <taxon>Rhizodiscinaceae</taxon>
        <taxon>Rhizodiscina</taxon>
    </lineage>
</organism>
<dbReference type="AlphaFoldDB" id="A0A9P4M691"/>
<evidence type="ECO:0000313" key="2">
    <source>
        <dbReference type="EMBL" id="KAF2096072.1"/>
    </source>
</evidence>
<keyword evidence="1" id="KW-1133">Transmembrane helix</keyword>
<feature type="transmembrane region" description="Helical" evidence="1">
    <location>
        <begin position="20"/>
        <end position="41"/>
    </location>
</feature>
<accession>A0A9P4M691</accession>
<comment type="caution">
    <text evidence="2">The sequence shown here is derived from an EMBL/GenBank/DDBJ whole genome shotgun (WGS) entry which is preliminary data.</text>
</comment>
<keyword evidence="3" id="KW-1185">Reference proteome</keyword>
<sequence length="525" mass="58976">MLSSSISNLALVWPRLGTRFVQRFLCVLVAFLLVLSAVSYWQDLGQWSSNHSAFLHNSPFHFGSGSRVPQDPLKEPGWLENITWVTSSPEVQLHHWLQKISDKENGTDVDWARNKTILLLGDSVVRDWIWRLCDNHLHVPKRRVSLDAKVKNEKTTGWECVVPQTQTRLINGFIYGMTNYSRYPPKSPLISREWPPGPWGFENRIPELVKQYSKYDPDMIVLNSGPWDFKFMFRRDVYENLKGIDIEAPELHEYGERLRECLRMLRDAFPNKKTVFLQVHPFSGDDIKAKWAWAKGIRGLNDNGIDFSVKEPNVTEVEPKLPHLFSRRRVSQLASTYRRIAAEEEFDDLDYWKIGEASDEGKFIRPGDAVHPADPSIAVMLDWVLEKLWRWEMQLIHLLTLLSASFATAKIGASCNAASELLNHGCDECETCYVGVGKCGRPCSAAQTALCIPDPGQCADLGEGGYKCYGLTPCVPNLKGGYTCPLGPHSEGYSCEGTIVPVDMQCALALPADSGNGTCAVSGLG</sequence>
<proteinExistence type="predicted"/>